<feature type="transmembrane region" description="Helical" evidence="6">
    <location>
        <begin position="190"/>
        <end position="212"/>
    </location>
</feature>
<feature type="transmembrane region" description="Helical" evidence="6">
    <location>
        <begin position="362"/>
        <end position="383"/>
    </location>
</feature>
<dbReference type="Gene3D" id="1.20.1250.20">
    <property type="entry name" value="MFS general substrate transporter like domains"/>
    <property type="match status" value="2"/>
</dbReference>
<dbReference type="EMBL" id="JABBWG010000014">
    <property type="protein sequence ID" value="KAG1817155.1"/>
    <property type="molecule type" value="Genomic_DNA"/>
</dbReference>
<evidence type="ECO:0000313" key="8">
    <source>
        <dbReference type="EMBL" id="KAG1817155.1"/>
    </source>
</evidence>
<dbReference type="FunFam" id="1.20.1250.20:FF:000057">
    <property type="entry name" value="MFS general substrate transporter"/>
    <property type="match status" value="1"/>
</dbReference>
<evidence type="ECO:0000256" key="3">
    <source>
        <dbReference type="ARBA" id="ARBA00022692"/>
    </source>
</evidence>
<comment type="subcellular location">
    <subcellularLocation>
        <location evidence="1">Membrane</location>
        <topology evidence="1">Multi-pass membrane protein</topology>
    </subcellularLocation>
</comment>
<keyword evidence="5 6" id="KW-0472">Membrane</keyword>
<dbReference type="GeneID" id="64634091"/>
<feature type="transmembrane region" description="Helical" evidence="6">
    <location>
        <begin position="421"/>
        <end position="441"/>
    </location>
</feature>
<feature type="domain" description="Major facilitator superfamily (MFS) profile" evidence="7">
    <location>
        <begin position="63"/>
        <end position="476"/>
    </location>
</feature>
<feature type="transmembrane region" description="Helical" evidence="6">
    <location>
        <begin position="299"/>
        <end position="319"/>
    </location>
</feature>
<dbReference type="InterPro" id="IPR011701">
    <property type="entry name" value="MFS"/>
</dbReference>
<evidence type="ECO:0000256" key="1">
    <source>
        <dbReference type="ARBA" id="ARBA00004141"/>
    </source>
</evidence>
<dbReference type="InterPro" id="IPR020846">
    <property type="entry name" value="MFS_dom"/>
</dbReference>
<dbReference type="FunFam" id="1.20.1250.20:FF:000013">
    <property type="entry name" value="MFS general substrate transporter"/>
    <property type="match status" value="1"/>
</dbReference>
<keyword evidence="3 6" id="KW-0812">Transmembrane</keyword>
<feature type="transmembrane region" description="Helical" evidence="6">
    <location>
        <begin position="130"/>
        <end position="150"/>
    </location>
</feature>
<feature type="transmembrane region" description="Helical" evidence="6">
    <location>
        <begin position="453"/>
        <end position="471"/>
    </location>
</feature>
<feature type="transmembrane region" description="Helical" evidence="6">
    <location>
        <begin position="156"/>
        <end position="178"/>
    </location>
</feature>
<dbReference type="Proteomes" id="UP000807769">
    <property type="component" value="Unassembled WGS sequence"/>
</dbReference>
<evidence type="ECO:0000256" key="2">
    <source>
        <dbReference type="ARBA" id="ARBA00022448"/>
    </source>
</evidence>
<evidence type="ECO:0000256" key="5">
    <source>
        <dbReference type="ARBA" id="ARBA00023136"/>
    </source>
</evidence>
<dbReference type="GO" id="GO:0016020">
    <property type="term" value="C:membrane"/>
    <property type="evidence" value="ECO:0007669"/>
    <property type="project" value="UniProtKB-SubCell"/>
</dbReference>
<dbReference type="InterPro" id="IPR036259">
    <property type="entry name" value="MFS_trans_sf"/>
</dbReference>
<dbReference type="SUPFAM" id="SSF103473">
    <property type="entry name" value="MFS general substrate transporter"/>
    <property type="match status" value="1"/>
</dbReference>
<keyword evidence="4 6" id="KW-1133">Transmembrane helix</keyword>
<feature type="transmembrane region" description="Helical" evidence="6">
    <location>
        <begin position="224"/>
        <end position="246"/>
    </location>
</feature>
<proteinExistence type="predicted"/>
<dbReference type="Pfam" id="PF07690">
    <property type="entry name" value="MFS_1"/>
    <property type="match status" value="1"/>
</dbReference>
<feature type="transmembrane region" description="Helical" evidence="6">
    <location>
        <begin position="389"/>
        <end position="409"/>
    </location>
</feature>
<comment type="caution">
    <text evidence="8">The sequence shown here is derived from an EMBL/GenBank/DDBJ whole genome shotgun (WGS) entry which is preliminary data.</text>
</comment>
<reference evidence="8" key="1">
    <citation type="journal article" date="2020" name="New Phytol.">
        <title>Comparative genomics reveals dynamic genome evolution in host specialist ectomycorrhizal fungi.</title>
        <authorList>
            <person name="Lofgren L.A."/>
            <person name="Nguyen N.H."/>
            <person name="Vilgalys R."/>
            <person name="Ruytinx J."/>
            <person name="Liao H.L."/>
            <person name="Branco S."/>
            <person name="Kuo A."/>
            <person name="LaButti K."/>
            <person name="Lipzen A."/>
            <person name="Andreopoulos W."/>
            <person name="Pangilinan J."/>
            <person name="Riley R."/>
            <person name="Hundley H."/>
            <person name="Na H."/>
            <person name="Barry K."/>
            <person name="Grigoriev I.V."/>
            <person name="Stajich J.E."/>
            <person name="Kennedy P.G."/>
        </authorList>
    </citation>
    <scope>NUCLEOTIDE SEQUENCE</scope>
    <source>
        <strain evidence="8">MN1</strain>
    </source>
</reference>
<sequence length="499" mass="55321">MTTESRHLPNVDGISYRPLLATVDYSSEYEIPGRSSDDSPTLALDYIDRSTVEKRLLRKLDLRVAFLVLVYIMNYMDRTNAAAARLRGYEEDLGMTGNQFNTLTSILYVGYLLTQAPSNMILHHMKRPSLYLSSCMAIWGVLTVLMGAVQTYHAALILRFFIGFVEAAFFPGAVFLISRWYKGNELGLRTALLSCGASISNAFGALFASGILGSLDGTLGFTAWRWLFFVEGALTIVVAVSAGWILPDFPSTPNLWLLPNEQILAKQRMEEEVAGDNEHKSKPEEYYSGLVEALMDWRVWWVGASLNLMSSSMSFGIFFPTLSATMGYNATTSLLLCAPPWILGTATSFLVARHSDVTGDRFWHIVGPMLLGIAGFILAISTMNTTMRYISLFLMTQSPVAYVVCLTWIMNTFSQSQSKRAAAIALINSMASAGAISSSYFWPSSWGPSYVNSYLICILASVVCIAMLWVFRRHLSRCNEAAEAEEQSLGLPKGLRYLL</sequence>
<dbReference type="RefSeq" id="XP_041193574.1">
    <property type="nucleotide sequence ID" value="XM_041340075.1"/>
</dbReference>
<dbReference type="PROSITE" id="PS50850">
    <property type="entry name" value="MFS"/>
    <property type="match status" value="1"/>
</dbReference>
<name>A0A9P7EC80_9AGAM</name>
<feature type="transmembrane region" description="Helical" evidence="6">
    <location>
        <begin position="331"/>
        <end position="350"/>
    </location>
</feature>
<organism evidence="8 9">
    <name type="scientific">Suillus subaureus</name>
    <dbReference type="NCBI Taxonomy" id="48587"/>
    <lineage>
        <taxon>Eukaryota</taxon>
        <taxon>Fungi</taxon>
        <taxon>Dikarya</taxon>
        <taxon>Basidiomycota</taxon>
        <taxon>Agaricomycotina</taxon>
        <taxon>Agaricomycetes</taxon>
        <taxon>Agaricomycetidae</taxon>
        <taxon>Boletales</taxon>
        <taxon>Suillineae</taxon>
        <taxon>Suillaceae</taxon>
        <taxon>Suillus</taxon>
    </lineage>
</organism>
<accession>A0A9P7EC80</accession>
<dbReference type="PANTHER" id="PTHR43791:SF6">
    <property type="entry name" value="TRANSPORTER, PUTATIVE (AFU_ORTHOLOGUE AFUA_1G16690)-RELATED"/>
    <property type="match status" value="1"/>
</dbReference>
<dbReference type="AlphaFoldDB" id="A0A9P7EC80"/>
<dbReference type="OrthoDB" id="2985014at2759"/>
<evidence type="ECO:0000313" key="9">
    <source>
        <dbReference type="Proteomes" id="UP000807769"/>
    </source>
</evidence>
<dbReference type="PANTHER" id="PTHR43791">
    <property type="entry name" value="PERMEASE-RELATED"/>
    <property type="match status" value="1"/>
</dbReference>
<keyword evidence="9" id="KW-1185">Reference proteome</keyword>
<evidence type="ECO:0000259" key="7">
    <source>
        <dbReference type="PROSITE" id="PS50850"/>
    </source>
</evidence>
<protein>
    <submittedName>
        <fullName evidence="8">MFS general substrate transporter</fullName>
    </submittedName>
</protein>
<gene>
    <name evidence="8" type="ORF">BJ212DRAFT_1480386</name>
</gene>
<keyword evidence="2" id="KW-0813">Transport</keyword>
<evidence type="ECO:0000256" key="6">
    <source>
        <dbReference type="SAM" id="Phobius"/>
    </source>
</evidence>
<dbReference type="GO" id="GO:0022857">
    <property type="term" value="F:transmembrane transporter activity"/>
    <property type="evidence" value="ECO:0007669"/>
    <property type="project" value="InterPro"/>
</dbReference>
<evidence type="ECO:0000256" key="4">
    <source>
        <dbReference type="ARBA" id="ARBA00022989"/>
    </source>
</evidence>